<protein>
    <submittedName>
        <fullName evidence="7">Endonuclease V family protein</fullName>
    </submittedName>
</protein>
<dbReference type="GO" id="GO:0005730">
    <property type="term" value="C:nucleolus"/>
    <property type="evidence" value="ECO:0000318"/>
    <property type="project" value="GO_Central"/>
</dbReference>
<evidence type="ECO:0000256" key="4">
    <source>
        <dbReference type="ARBA" id="ARBA00022759"/>
    </source>
</evidence>
<organism evidence="7 8">
    <name type="scientific">Zostera marina</name>
    <name type="common">Eelgrass</name>
    <dbReference type="NCBI Taxonomy" id="29655"/>
    <lineage>
        <taxon>Eukaryota</taxon>
        <taxon>Viridiplantae</taxon>
        <taxon>Streptophyta</taxon>
        <taxon>Embryophyta</taxon>
        <taxon>Tracheophyta</taxon>
        <taxon>Spermatophyta</taxon>
        <taxon>Magnoliopsida</taxon>
        <taxon>Liliopsida</taxon>
        <taxon>Zosteraceae</taxon>
        <taxon>Zostera</taxon>
    </lineage>
</organism>
<keyword evidence="8" id="KW-1185">Reference proteome</keyword>
<dbReference type="OMA" id="NACAHTL"/>
<dbReference type="PANTHER" id="PTHR28511">
    <property type="entry name" value="ENDONUCLEASE V"/>
    <property type="match status" value="1"/>
</dbReference>
<dbReference type="GO" id="GO:0005737">
    <property type="term" value="C:cytoplasm"/>
    <property type="evidence" value="ECO:0000318"/>
    <property type="project" value="GO_Central"/>
</dbReference>
<dbReference type="CDD" id="cd06559">
    <property type="entry name" value="Endonuclease_V"/>
    <property type="match status" value="1"/>
</dbReference>
<dbReference type="GO" id="GO:0016891">
    <property type="term" value="F:RNA endonuclease activity producing 5'-phosphomonoesters, hydrolytic mechanism"/>
    <property type="evidence" value="ECO:0000318"/>
    <property type="project" value="GO_Central"/>
</dbReference>
<evidence type="ECO:0000313" key="8">
    <source>
        <dbReference type="Proteomes" id="UP000036987"/>
    </source>
</evidence>
<evidence type="ECO:0000256" key="6">
    <source>
        <dbReference type="SAM" id="MobiDB-lite"/>
    </source>
</evidence>
<feature type="compositionally biased region" description="Basic and acidic residues" evidence="6">
    <location>
        <begin position="9"/>
        <end position="28"/>
    </location>
</feature>
<dbReference type="HAMAP" id="MF_00801">
    <property type="entry name" value="Endonuclease_5"/>
    <property type="match status" value="1"/>
</dbReference>
<sequence length="277" mass="31169">MTDPPTLRSNDDQNDRDQHKYDSSQHKSLEQQWIREQESLKTKLILEDDFHWSITASTEMTESFPLRFIGGVDVSFSKIDPSMVCAALVVLDLHQNLEVVYEDYNSAHLQIPYIPGFLAFREAPLIITLLQNMKNCSHPFYPQLLMVDGNGLIHPRGFGLACHLGVLTEIPTIGIGKNLHHVGGLTRVGVKHLLEDKTNDQKNLVILTGDTGKTLGVAMRSNPCSSKSIFVSIGHRISLDSCVKIVQVCCRFHIPEPIRQADIKSRRWFRINEGSSV</sequence>
<comment type="subcellular location">
    <subcellularLocation>
        <location evidence="1">Cytoplasm</location>
    </subcellularLocation>
</comment>
<dbReference type="Proteomes" id="UP000036987">
    <property type="component" value="Unassembled WGS sequence"/>
</dbReference>
<evidence type="ECO:0000256" key="5">
    <source>
        <dbReference type="ARBA" id="ARBA00022801"/>
    </source>
</evidence>
<dbReference type="GO" id="GO:0003727">
    <property type="term" value="F:single-stranded RNA binding"/>
    <property type="evidence" value="ECO:0000318"/>
    <property type="project" value="GO_Central"/>
</dbReference>
<gene>
    <name evidence="7" type="ORF">ZOSMA_379G00140</name>
</gene>
<comment type="caution">
    <text evidence="7">The sequence shown here is derived from an EMBL/GenBank/DDBJ whole genome shotgun (WGS) entry which is preliminary data.</text>
</comment>
<dbReference type="GO" id="GO:0006281">
    <property type="term" value="P:DNA repair"/>
    <property type="evidence" value="ECO:0007669"/>
    <property type="project" value="InterPro"/>
</dbReference>
<dbReference type="OrthoDB" id="20018at2759"/>
<dbReference type="Gene3D" id="3.30.2170.10">
    <property type="entry name" value="archaeoglobus fulgidus dsm 4304 superfamily"/>
    <property type="match status" value="1"/>
</dbReference>
<dbReference type="STRING" id="29655.A0A0K9P5J8"/>
<proteinExistence type="inferred from homology"/>
<dbReference type="Pfam" id="PF04493">
    <property type="entry name" value="Endonuclease_5"/>
    <property type="match status" value="1"/>
</dbReference>
<keyword evidence="3" id="KW-0540">Nuclease</keyword>
<evidence type="ECO:0000313" key="7">
    <source>
        <dbReference type="EMBL" id="KMZ64274.1"/>
    </source>
</evidence>
<evidence type="ECO:0000256" key="2">
    <source>
        <dbReference type="ARBA" id="ARBA00022490"/>
    </source>
</evidence>
<dbReference type="AlphaFoldDB" id="A0A0K9P5J8"/>
<evidence type="ECO:0000256" key="1">
    <source>
        <dbReference type="ARBA" id="ARBA00004496"/>
    </source>
</evidence>
<feature type="region of interest" description="Disordered" evidence="6">
    <location>
        <begin position="1"/>
        <end position="28"/>
    </location>
</feature>
<dbReference type="InterPro" id="IPR007581">
    <property type="entry name" value="Endonuclease-V"/>
</dbReference>
<name>A0A0K9P5J8_ZOSMR</name>
<keyword evidence="4 7" id="KW-0255">Endonuclease</keyword>
<accession>A0A0K9P5J8</accession>
<evidence type="ECO:0000256" key="3">
    <source>
        <dbReference type="ARBA" id="ARBA00022722"/>
    </source>
</evidence>
<dbReference type="PANTHER" id="PTHR28511:SF1">
    <property type="entry name" value="ENDONUCLEASE V"/>
    <property type="match status" value="1"/>
</dbReference>
<keyword evidence="5" id="KW-0378">Hydrolase</keyword>
<dbReference type="EMBL" id="LFYR01001172">
    <property type="protein sequence ID" value="KMZ64274.1"/>
    <property type="molecule type" value="Genomic_DNA"/>
</dbReference>
<reference evidence="8" key="1">
    <citation type="journal article" date="2016" name="Nature">
        <title>The genome of the seagrass Zostera marina reveals angiosperm adaptation to the sea.</title>
        <authorList>
            <person name="Olsen J.L."/>
            <person name="Rouze P."/>
            <person name="Verhelst B."/>
            <person name="Lin Y.-C."/>
            <person name="Bayer T."/>
            <person name="Collen J."/>
            <person name="Dattolo E."/>
            <person name="De Paoli E."/>
            <person name="Dittami S."/>
            <person name="Maumus F."/>
            <person name="Michel G."/>
            <person name="Kersting A."/>
            <person name="Lauritano C."/>
            <person name="Lohaus R."/>
            <person name="Toepel M."/>
            <person name="Tonon T."/>
            <person name="Vanneste K."/>
            <person name="Amirebrahimi M."/>
            <person name="Brakel J."/>
            <person name="Bostroem C."/>
            <person name="Chovatia M."/>
            <person name="Grimwood J."/>
            <person name="Jenkins J.W."/>
            <person name="Jueterbock A."/>
            <person name="Mraz A."/>
            <person name="Stam W.T."/>
            <person name="Tice H."/>
            <person name="Bornberg-Bauer E."/>
            <person name="Green P.J."/>
            <person name="Pearson G.A."/>
            <person name="Procaccini G."/>
            <person name="Duarte C.M."/>
            <person name="Schmutz J."/>
            <person name="Reusch T.B.H."/>
            <person name="Van de Peer Y."/>
        </authorList>
    </citation>
    <scope>NUCLEOTIDE SEQUENCE [LARGE SCALE GENOMIC DNA]</scope>
    <source>
        <strain evidence="8">cv. Finnish</strain>
    </source>
</reference>
<keyword evidence="2" id="KW-0963">Cytoplasm</keyword>